<dbReference type="Proteomes" id="UP001303902">
    <property type="component" value="Chromosome"/>
</dbReference>
<name>A0ABZ0L4I5_9BACL</name>
<gene>
    <name evidence="1" type="ORF">QWT69_13275</name>
</gene>
<dbReference type="Pfam" id="PF11213">
    <property type="entry name" value="DUF3006"/>
    <property type="match status" value="1"/>
</dbReference>
<reference evidence="1 2" key="1">
    <citation type="submission" date="2023-06" db="EMBL/GenBank/DDBJ databases">
        <title>Sporosarcina sp. nov., isolated from Korean tranditional fermented seafood 'Jeotgal'.</title>
        <authorList>
            <person name="Yang A.I."/>
            <person name="Shin N.-R."/>
        </authorList>
    </citation>
    <scope>NUCLEOTIDE SEQUENCE [LARGE SCALE GENOMIC DNA]</scope>
    <source>
        <strain evidence="1 2">T2O-4</strain>
    </source>
</reference>
<evidence type="ECO:0000313" key="1">
    <source>
        <dbReference type="EMBL" id="WOV86833.1"/>
    </source>
</evidence>
<sequence>MTTIEKGVLDRIEDGLHAVIIVESVQQEFIIAASKLPPDAKEGMYFEVSIKDGDIVDLAFDQQETALMKEAIEGQLKRLQAKSGKSRFKRN</sequence>
<keyword evidence="2" id="KW-1185">Reference proteome</keyword>
<dbReference type="EMBL" id="CP129118">
    <property type="protein sequence ID" value="WOV86833.1"/>
    <property type="molecule type" value="Genomic_DNA"/>
</dbReference>
<accession>A0ABZ0L4I5</accession>
<dbReference type="RefSeq" id="WP_317966352.1">
    <property type="nucleotide sequence ID" value="NZ_CP129118.1"/>
</dbReference>
<organism evidence="1 2">
    <name type="scientific">Sporosarcina oncorhynchi</name>
    <dbReference type="NCBI Taxonomy" id="3056444"/>
    <lineage>
        <taxon>Bacteria</taxon>
        <taxon>Bacillati</taxon>
        <taxon>Bacillota</taxon>
        <taxon>Bacilli</taxon>
        <taxon>Bacillales</taxon>
        <taxon>Caryophanaceae</taxon>
        <taxon>Sporosarcina</taxon>
    </lineage>
</organism>
<protein>
    <submittedName>
        <fullName evidence="1">DUF3006 domain-containing protein</fullName>
    </submittedName>
</protein>
<evidence type="ECO:0000313" key="2">
    <source>
        <dbReference type="Proteomes" id="UP001303902"/>
    </source>
</evidence>
<dbReference type="InterPro" id="IPR021377">
    <property type="entry name" value="DUF3006"/>
</dbReference>
<proteinExistence type="predicted"/>